<dbReference type="InterPro" id="IPR053910">
    <property type="entry name" value="RsmI_HTH"/>
</dbReference>
<feature type="transmembrane region" description="Helical" evidence="7">
    <location>
        <begin position="79"/>
        <end position="98"/>
    </location>
</feature>
<evidence type="ECO:0000256" key="5">
    <source>
        <dbReference type="ARBA" id="ARBA00022691"/>
    </source>
</evidence>
<accession>A0A1Q9ETV4</accession>
<dbReference type="Proteomes" id="UP000186817">
    <property type="component" value="Unassembled WGS sequence"/>
</dbReference>
<feature type="transmembrane region" description="Helical" evidence="7">
    <location>
        <begin position="110"/>
        <end position="127"/>
    </location>
</feature>
<dbReference type="InterPro" id="IPR035996">
    <property type="entry name" value="4pyrrol_Methylase_sf"/>
</dbReference>
<dbReference type="PANTHER" id="PTHR46111:SF1">
    <property type="entry name" value="RIBOSOMAL RNA SMALL SUBUNIT METHYLTRANSFERASE I"/>
    <property type="match status" value="1"/>
</dbReference>
<organism evidence="10 11">
    <name type="scientific">Symbiodinium microadriaticum</name>
    <name type="common">Dinoflagellate</name>
    <name type="synonym">Zooxanthella microadriatica</name>
    <dbReference type="NCBI Taxonomy" id="2951"/>
    <lineage>
        <taxon>Eukaryota</taxon>
        <taxon>Sar</taxon>
        <taxon>Alveolata</taxon>
        <taxon>Dinophyceae</taxon>
        <taxon>Suessiales</taxon>
        <taxon>Symbiodiniaceae</taxon>
        <taxon>Symbiodinium</taxon>
    </lineage>
</organism>
<reference evidence="10 11" key="1">
    <citation type="submission" date="2016-02" db="EMBL/GenBank/DDBJ databases">
        <title>Genome analysis of coral dinoflagellate symbionts highlights evolutionary adaptations to a symbiotic lifestyle.</title>
        <authorList>
            <person name="Aranda M."/>
            <person name="Li Y."/>
            <person name="Liew Y.J."/>
            <person name="Baumgarten S."/>
            <person name="Simakov O."/>
            <person name="Wilson M."/>
            <person name="Piel J."/>
            <person name="Ashoor H."/>
            <person name="Bougouffa S."/>
            <person name="Bajic V.B."/>
            <person name="Ryu T."/>
            <person name="Ravasi T."/>
            <person name="Bayer T."/>
            <person name="Micklem G."/>
            <person name="Kim H."/>
            <person name="Bhak J."/>
            <person name="Lajeunesse T.C."/>
            <person name="Voolstra C.R."/>
        </authorList>
    </citation>
    <scope>NUCLEOTIDE SEQUENCE [LARGE SCALE GENOMIC DNA]</scope>
    <source>
        <strain evidence="10 11">CCMP2467</strain>
    </source>
</reference>
<dbReference type="NCBIfam" id="TIGR00096">
    <property type="entry name" value="16S rRNA (cytidine(1402)-2'-O)-methyltransferase"/>
    <property type="match status" value="1"/>
</dbReference>
<dbReference type="OrthoDB" id="427130at2759"/>
<keyword evidence="4 10" id="KW-0808">Transferase</keyword>
<name>A0A1Q9ETV4_SYMMI</name>
<dbReference type="SUPFAM" id="SSF53790">
    <property type="entry name" value="Tetrapyrrole methylase"/>
    <property type="match status" value="1"/>
</dbReference>
<evidence type="ECO:0000256" key="3">
    <source>
        <dbReference type="ARBA" id="ARBA00022603"/>
    </source>
</evidence>
<dbReference type="Pfam" id="PF23016">
    <property type="entry name" value="RsmI_C"/>
    <property type="match status" value="1"/>
</dbReference>
<comment type="caution">
    <text evidence="10">The sequence shown here is derived from an EMBL/GenBank/DDBJ whole genome shotgun (WGS) entry which is preliminary data.</text>
</comment>
<keyword evidence="11" id="KW-1185">Reference proteome</keyword>
<evidence type="ECO:0000256" key="1">
    <source>
        <dbReference type="ARBA" id="ARBA00022490"/>
    </source>
</evidence>
<evidence type="ECO:0000313" key="11">
    <source>
        <dbReference type="Proteomes" id="UP000186817"/>
    </source>
</evidence>
<dbReference type="CDD" id="cd11648">
    <property type="entry name" value="RsmI"/>
    <property type="match status" value="1"/>
</dbReference>
<feature type="region of interest" description="Disordered" evidence="6">
    <location>
        <begin position="639"/>
        <end position="672"/>
    </location>
</feature>
<dbReference type="GO" id="GO:0006364">
    <property type="term" value="P:rRNA processing"/>
    <property type="evidence" value="ECO:0007669"/>
    <property type="project" value="UniProtKB-KW"/>
</dbReference>
<feature type="domain" description="Tetrapyrrole methylase" evidence="8">
    <location>
        <begin position="707"/>
        <end position="918"/>
    </location>
</feature>
<dbReference type="InterPro" id="IPR000878">
    <property type="entry name" value="4pyrrol_Mease"/>
</dbReference>
<evidence type="ECO:0000259" key="8">
    <source>
        <dbReference type="Pfam" id="PF00590"/>
    </source>
</evidence>
<sequence length="993" mass="107607">MEFTHKGVELFAIASLAVEAIFALKVLCLACSYGQLIRQKVRNAAAALGRFASQPYISRRSTEEKIRFEEVCQLRVQMIPFYMGCCIVMSQLGLITGLSHVTLDGWVQPGGYWTSFALCVANMTYLFNPRVVSKSTMNFWYVLHMAFGALFLAPWSITPAQTFNASLAVLALIRLPAILFATTPFLVVGCNLGVSALLLVRTMSETWAPPACDILQPALTLLCGEVLGLALTTCSAFALNGLLHHKVRRDTRHKNTTSQLVAASSLLSLTCDAVVELDADLRITKDSPQLATMLLRDRAGATVKGMMFTDLMPTEHEAERAYEILSGRSCTETAAGREEGIHANAFHTRLVDSCSSKFRTEVFQVAYSQVDGQVHHLIGLRDFTDQTALAGEKAVDAMEGCVSSMIDEFSWEPAEKADFRDRSGGDSSESEPGVQELSVDDSVFLYVDMQGSRVAAASLTVAHMSGKGLGELLSENGLKILQQIWEEATEEQEDLMYPLHQLKIQCSDGRYSKISGRVEEGRSIAQKSGSAPVGTLAMQAVKQLLRQAIQNKIAYWLRHPETPATAANLHSIRQRKFLASEATTATRLPSPPGMASVAPCPASTRPPHAPAAQHGSWSLRCPWPQFVLGAAAGATASARGPLVATSARRKKLKEREAKEASGGSTGGGSFDGAFLGEEGDEWAEPRFQATEAEVSFQDPVPLERPALYVVSVPIGNLGDITLRALRVLREVDAIFAEDTRTTDTLLRRLGIEGRRLFPCHAFNEERAGQEIIRRLREEQALALVSDAGTPSLADPGFAVLRTLRRELGDIPVRPVPGANAAACALSVSGLPASCYLFGGFLPSKPAARRSQLNQLLRQAGSGVSATLVVFEAPHRIVSTMEMLVELLAEEGDPSRAVVLARELTKRHETLLSGTAEEVLAEVRETPDNQRGEFVLLLGPGAEQMPEVESAVPEAKEVVRLLSTEVPTSRAIALAAKICGVPKKALFDALHPKR</sequence>
<keyword evidence="1" id="KW-0963">Cytoplasm</keyword>
<keyword evidence="3 10" id="KW-0489">Methyltransferase</keyword>
<feature type="region of interest" description="Disordered" evidence="6">
    <location>
        <begin position="584"/>
        <end position="614"/>
    </location>
</feature>
<keyword evidence="2" id="KW-0698">rRNA processing</keyword>
<feature type="transmembrane region" description="Helical" evidence="7">
    <location>
        <begin position="139"/>
        <end position="157"/>
    </location>
</feature>
<proteinExistence type="inferred from homology"/>
<dbReference type="EMBL" id="LSRX01000070">
    <property type="protein sequence ID" value="OLQ10839.1"/>
    <property type="molecule type" value="Genomic_DNA"/>
</dbReference>
<feature type="transmembrane region" description="Helical" evidence="7">
    <location>
        <begin position="177"/>
        <end position="200"/>
    </location>
</feature>
<dbReference type="InterPro" id="IPR014777">
    <property type="entry name" value="4pyrrole_Mease_sub1"/>
</dbReference>
<dbReference type="HAMAP" id="MF_01877">
    <property type="entry name" value="16SrRNA_methyltr_I"/>
    <property type="match status" value="1"/>
</dbReference>
<feature type="domain" description="RsmI HTH" evidence="9">
    <location>
        <begin position="950"/>
        <end position="989"/>
    </location>
</feature>
<dbReference type="InterPro" id="IPR008189">
    <property type="entry name" value="rRNA_ssu_MeTfrase_I"/>
</dbReference>
<dbReference type="PANTHER" id="PTHR46111">
    <property type="entry name" value="RIBOSOMAL RNA SMALL SUBUNIT METHYLTRANSFERASE I"/>
    <property type="match status" value="1"/>
</dbReference>
<dbReference type="AlphaFoldDB" id="A0A1Q9ETV4"/>
<keyword evidence="5" id="KW-0949">S-adenosyl-L-methionine</keyword>
<keyword evidence="7" id="KW-0472">Membrane</keyword>
<keyword evidence="7" id="KW-1133">Transmembrane helix</keyword>
<protein>
    <submittedName>
        <fullName evidence="10">Ribosomal RNA small subunit methyltransferase I</fullName>
    </submittedName>
</protein>
<dbReference type="GO" id="GO:0008168">
    <property type="term" value="F:methyltransferase activity"/>
    <property type="evidence" value="ECO:0007669"/>
    <property type="project" value="UniProtKB-KW"/>
</dbReference>
<dbReference type="GO" id="GO:0032259">
    <property type="term" value="P:methylation"/>
    <property type="evidence" value="ECO:0007669"/>
    <property type="project" value="UniProtKB-KW"/>
</dbReference>
<gene>
    <name evidence="10" type="primary">rsmI</name>
    <name evidence="10" type="ORF">AK812_SmicGene5386</name>
</gene>
<dbReference type="InterPro" id="IPR014776">
    <property type="entry name" value="4pyrrole_Mease_sub2"/>
</dbReference>
<dbReference type="Pfam" id="PF00590">
    <property type="entry name" value="TP_methylase"/>
    <property type="match status" value="1"/>
</dbReference>
<dbReference type="Gene3D" id="3.30.950.10">
    <property type="entry name" value="Methyltransferase, Cobalt-precorrin-4 Transmethylase, Domain 2"/>
    <property type="match status" value="1"/>
</dbReference>
<evidence type="ECO:0000256" key="7">
    <source>
        <dbReference type="SAM" id="Phobius"/>
    </source>
</evidence>
<dbReference type="Gene3D" id="3.40.1010.10">
    <property type="entry name" value="Cobalt-precorrin-4 Transmethylase, Domain 1"/>
    <property type="match status" value="1"/>
</dbReference>
<evidence type="ECO:0000313" key="10">
    <source>
        <dbReference type="EMBL" id="OLQ10839.1"/>
    </source>
</evidence>
<evidence type="ECO:0000256" key="2">
    <source>
        <dbReference type="ARBA" id="ARBA00022552"/>
    </source>
</evidence>
<feature type="transmembrane region" description="Helical" evidence="7">
    <location>
        <begin position="12"/>
        <end position="33"/>
    </location>
</feature>
<keyword evidence="7" id="KW-0812">Transmembrane</keyword>
<evidence type="ECO:0000259" key="9">
    <source>
        <dbReference type="Pfam" id="PF23016"/>
    </source>
</evidence>
<feature type="transmembrane region" description="Helical" evidence="7">
    <location>
        <begin position="221"/>
        <end position="243"/>
    </location>
</feature>
<evidence type="ECO:0000256" key="6">
    <source>
        <dbReference type="SAM" id="MobiDB-lite"/>
    </source>
</evidence>
<evidence type="ECO:0000256" key="4">
    <source>
        <dbReference type="ARBA" id="ARBA00022679"/>
    </source>
</evidence>